<protein>
    <submittedName>
        <fullName evidence="2">Uncharacterized protein</fullName>
    </submittedName>
</protein>
<evidence type="ECO:0000313" key="2">
    <source>
        <dbReference type="EMBL" id="SPF55440.1"/>
    </source>
</evidence>
<reference evidence="3" key="1">
    <citation type="submission" date="2018-02" db="EMBL/GenBank/DDBJ databases">
        <authorList>
            <person name="Hausmann B."/>
        </authorList>
    </citation>
    <scope>NUCLEOTIDE SEQUENCE [LARGE SCALE GENOMIC DNA]</scope>
    <source>
        <strain evidence="3">Peat soil MAG SbF1</strain>
    </source>
</reference>
<name>A0A2U3LU35_9FIRM</name>
<proteinExistence type="predicted"/>
<accession>A0A2U3LU35</accession>
<dbReference type="EMBL" id="OMOF01000812">
    <property type="protein sequence ID" value="SPF55440.1"/>
    <property type="molecule type" value="Genomic_DNA"/>
</dbReference>
<dbReference type="Proteomes" id="UP000238916">
    <property type="component" value="Unassembled WGS sequence"/>
</dbReference>
<gene>
    <name evidence="2" type="ORF">SBF1_830001</name>
</gene>
<feature type="region of interest" description="Disordered" evidence="1">
    <location>
        <begin position="1"/>
        <end position="23"/>
    </location>
</feature>
<evidence type="ECO:0000256" key="1">
    <source>
        <dbReference type="SAM" id="MobiDB-lite"/>
    </source>
</evidence>
<organism evidence="2 3">
    <name type="scientific">Candidatus Desulfosporosinus infrequens</name>
    <dbReference type="NCBI Taxonomy" id="2043169"/>
    <lineage>
        <taxon>Bacteria</taxon>
        <taxon>Bacillati</taxon>
        <taxon>Bacillota</taxon>
        <taxon>Clostridia</taxon>
        <taxon>Eubacteriales</taxon>
        <taxon>Desulfitobacteriaceae</taxon>
        <taxon>Desulfosporosinus</taxon>
    </lineage>
</organism>
<evidence type="ECO:0000313" key="3">
    <source>
        <dbReference type="Proteomes" id="UP000238916"/>
    </source>
</evidence>
<dbReference type="AlphaFoldDB" id="A0A2U3LU35"/>
<sequence>MGNDTPEEGAIYAGKGFTQTTGENNSEMLEKVLPREYPDVIARWEAKNGRKFDLTVGDQPGDANDNMALLDPEIAYINMSVCMRKGLYTGVGLPKYINGEKCDYVNSRKIINWLDCAETIAEYAVKIERIFKRCQEVD</sequence>